<accession>A0ABT8YXR9</accession>
<evidence type="ECO:0000313" key="1">
    <source>
        <dbReference type="EMBL" id="MDO7019954.1"/>
    </source>
</evidence>
<gene>
    <name evidence="1" type="ORF">Q5M86_04105</name>
</gene>
<proteinExistence type="predicted"/>
<organism evidence="1 2">
    <name type="scientific">Brachyspira innocens</name>
    <dbReference type="NCBI Taxonomy" id="13264"/>
    <lineage>
        <taxon>Bacteria</taxon>
        <taxon>Pseudomonadati</taxon>
        <taxon>Spirochaetota</taxon>
        <taxon>Spirochaetia</taxon>
        <taxon>Brachyspirales</taxon>
        <taxon>Brachyspiraceae</taxon>
        <taxon>Brachyspira</taxon>
    </lineage>
</organism>
<sequence length="691" mass="83414">MKKESINTADRKYNIKYYSNSDKNARYNYILPSLKTLISEKRECLIVSKISGDKPYGVEKAVILEDDSIFTYEFNDFQAVKEDIKGIMTNYKDKILFFEIGVFADLYSYLRSHFELDIINYLSDDGKIDISNIEDNVFDKLPIKKDKLIKRMQNYYDDNKNCILPSYKVQDSIIKDSIIKDSIIKEDRKPSNKVLYSVYHLPVLEKIYYFENCKLNLKDIADIFFSDDNDDNNENIDKYLLKKILSNKIKLIEESIKHLNYTELVRRIDNFKYLEEISLSKIIEHIFSLYYVFHHDSVLKDSYISSISIMLDTEIKEYLSLSKYFSNDAIYFDKMFYHFAEKIKYLYLEGYKDIFSIGLDFSEEELIKYQYDEVLKLCIDKYNEMKNELKELFSELYSNNNIYGMHNLNHENYFENENKFKSILNYGHHYVSLILKNYDFLKFLCSFIRFRIDYDVVESGEDIVFSNIESKEYGKKKMHNIDFIIDDINTFFYIAESMYFFNPYMAKSYKDILDSLHSSLMYLYRSAEENKKDYNLLNELKNLDVKDVKKYEDIFINNALFFYNQENIYNEEDEKRLEEKVKEIEYEEIKFKEEENRERKIFFDANYKTIYKAVMYDIRLKEHEEYDKKYIEESFINALEYMYRVSYYKEYLIINNANLTNQYKKSEIHLERYKKLKTADLSKEIKGIKNV</sequence>
<keyword evidence="2" id="KW-1185">Reference proteome</keyword>
<evidence type="ECO:0000313" key="2">
    <source>
        <dbReference type="Proteomes" id="UP001175147"/>
    </source>
</evidence>
<comment type="caution">
    <text evidence="1">The sequence shown here is derived from an EMBL/GenBank/DDBJ whole genome shotgun (WGS) entry which is preliminary data.</text>
</comment>
<dbReference type="Proteomes" id="UP001175147">
    <property type="component" value="Unassembled WGS sequence"/>
</dbReference>
<reference evidence="1" key="1">
    <citation type="submission" date="2023-07" db="EMBL/GenBank/DDBJ databases">
        <title>Mucosal microbiota of week-old chicken and adult hens.</title>
        <authorList>
            <person name="Volf J."/>
            <person name="Karasova D."/>
            <person name="Crhanova M."/>
            <person name="Faldynova M."/>
            <person name="Prikrylova H."/>
            <person name="Zeman M."/>
            <person name="Babak V."/>
            <person name="Rajova J."/>
            <person name="Rychlik I."/>
        </authorList>
    </citation>
    <scope>NUCLEOTIDE SEQUENCE</scope>
    <source>
        <strain evidence="1">ET902</strain>
    </source>
</reference>
<name>A0ABT8YXR9_9SPIR</name>
<dbReference type="RefSeq" id="WP_304385363.1">
    <property type="nucleotide sequence ID" value="NZ_JAUPBL010000046.1"/>
</dbReference>
<dbReference type="EMBL" id="JAUPBM010000034">
    <property type="protein sequence ID" value="MDO7019954.1"/>
    <property type="molecule type" value="Genomic_DNA"/>
</dbReference>
<protein>
    <submittedName>
        <fullName evidence="1">Uncharacterized protein</fullName>
    </submittedName>
</protein>